<evidence type="ECO:0000256" key="7">
    <source>
        <dbReference type="HAMAP-Rule" id="MF_00017"/>
    </source>
</evidence>
<comment type="similarity">
    <text evidence="7">Belongs to the RecR family.</text>
</comment>
<feature type="zinc finger region" description="C4-type" evidence="7">
    <location>
        <begin position="55"/>
        <end position="70"/>
    </location>
</feature>
<dbReference type="AlphaFoldDB" id="A0A518D2P5"/>
<dbReference type="NCBIfam" id="TIGR00615">
    <property type="entry name" value="recR"/>
    <property type="match status" value="1"/>
</dbReference>
<evidence type="ECO:0000313" key="10">
    <source>
        <dbReference type="Proteomes" id="UP000319342"/>
    </source>
</evidence>
<dbReference type="Gene3D" id="1.10.8.420">
    <property type="entry name" value="RecR Domain 1"/>
    <property type="match status" value="1"/>
</dbReference>
<feature type="domain" description="Toprim" evidence="8">
    <location>
        <begin position="78"/>
        <end position="175"/>
    </location>
</feature>
<dbReference type="Pfam" id="PF21176">
    <property type="entry name" value="RecR_HhH"/>
    <property type="match status" value="1"/>
</dbReference>
<keyword evidence="2 7" id="KW-0227">DNA damage</keyword>
<dbReference type="InterPro" id="IPR006171">
    <property type="entry name" value="TOPRIM_dom"/>
</dbReference>
<evidence type="ECO:0000256" key="6">
    <source>
        <dbReference type="ARBA" id="ARBA00023204"/>
    </source>
</evidence>
<sequence>MAYPPPFEALLEALESLPGIGRVSAERLALHLVRQPSGPRLAEALGRALSQTLLCATCGNLSAQSPCTICSDPGRDASLLLVVEGPRDVEAIERAKCFAGRYQILHGALQPAEGTEARDLALGRLWERLGSGQVREVVLGTDPDSEGEATAYFLADRIAREHPRVRVTRLAKGLPAGSALAYLHRGVIQDALEGRMELRRRSD</sequence>
<dbReference type="Proteomes" id="UP000319342">
    <property type="component" value="Chromosome"/>
</dbReference>
<dbReference type="GO" id="GO:0006310">
    <property type="term" value="P:DNA recombination"/>
    <property type="evidence" value="ECO:0007669"/>
    <property type="project" value="UniProtKB-UniRule"/>
</dbReference>
<dbReference type="GO" id="GO:0003677">
    <property type="term" value="F:DNA binding"/>
    <property type="evidence" value="ECO:0007669"/>
    <property type="project" value="UniProtKB-UniRule"/>
</dbReference>
<dbReference type="PROSITE" id="PS50880">
    <property type="entry name" value="TOPRIM"/>
    <property type="match status" value="1"/>
</dbReference>
<evidence type="ECO:0000256" key="4">
    <source>
        <dbReference type="ARBA" id="ARBA00022833"/>
    </source>
</evidence>
<dbReference type="Gene3D" id="3.40.1360.10">
    <property type="match status" value="1"/>
</dbReference>
<keyword evidence="4 7" id="KW-0862">Zinc</keyword>
<dbReference type="OrthoDB" id="9802672at2"/>
<evidence type="ECO:0000259" key="8">
    <source>
        <dbReference type="PROSITE" id="PS50880"/>
    </source>
</evidence>
<dbReference type="SMART" id="SM00493">
    <property type="entry name" value="TOPRIM"/>
    <property type="match status" value="1"/>
</dbReference>
<name>A0A518D2P5_9BACT</name>
<evidence type="ECO:0000313" key="9">
    <source>
        <dbReference type="EMBL" id="QDU85752.1"/>
    </source>
</evidence>
<dbReference type="PROSITE" id="PS01300">
    <property type="entry name" value="RECR"/>
    <property type="match status" value="1"/>
</dbReference>
<dbReference type="Gene3D" id="3.30.60.80">
    <property type="match status" value="1"/>
</dbReference>
<evidence type="ECO:0000256" key="3">
    <source>
        <dbReference type="ARBA" id="ARBA00022771"/>
    </source>
</evidence>
<dbReference type="Pfam" id="PF13662">
    <property type="entry name" value="Toprim_4"/>
    <property type="match status" value="1"/>
</dbReference>
<dbReference type="GO" id="GO:0006281">
    <property type="term" value="P:DNA repair"/>
    <property type="evidence" value="ECO:0007669"/>
    <property type="project" value="UniProtKB-UniRule"/>
</dbReference>
<keyword evidence="1 7" id="KW-0479">Metal-binding</keyword>
<keyword evidence="5 7" id="KW-0233">DNA recombination</keyword>
<evidence type="ECO:0000256" key="2">
    <source>
        <dbReference type="ARBA" id="ARBA00022763"/>
    </source>
</evidence>
<keyword evidence="6 7" id="KW-0234">DNA repair</keyword>
<dbReference type="PANTHER" id="PTHR30446:SF0">
    <property type="entry name" value="RECOMBINATION PROTEIN RECR"/>
    <property type="match status" value="1"/>
</dbReference>
<dbReference type="InterPro" id="IPR000093">
    <property type="entry name" value="DNA_Rcmb_RecR"/>
</dbReference>
<reference evidence="9 10" key="1">
    <citation type="submission" date="2019-02" db="EMBL/GenBank/DDBJ databases">
        <title>Deep-cultivation of Planctomycetes and their phenomic and genomic characterization uncovers novel biology.</title>
        <authorList>
            <person name="Wiegand S."/>
            <person name="Jogler M."/>
            <person name="Boedeker C."/>
            <person name="Pinto D."/>
            <person name="Vollmers J."/>
            <person name="Rivas-Marin E."/>
            <person name="Kohn T."/>
            <person name="Peeters S.H."/>
            <person name="Heuer A."/>
            <person name="Rast P."/>
            <person name="Oberbeckmann S."/>
            <person name="Bunk B."/>
            <person name="Jeske O."/>
            <person name="Meyerdierks A."/>
            <person name="Storesund J.E."/>
            <person name="Kallscheuer N."/>
            <person name="Luecker S."/>
            <person name="Lage O.M."/>
            <person name="Pohl T."/>
            <person name="Merkel B.J."/>
            <person name="Hornburger P."/>
            <person name="Mueller R.-W."/>
            <person name="Bruemmer F."/>
            <person name="Labrenz M."/>
            <person name="Spormann A.M."/>
            <person name="Op den Camp H."/>
            <person name="Overmann J."/>
            <person name="Amann R."/>
            <person name="Jetten M.S.M."/>
            <person name="Mascher T."/>
            <person name="Medema M.H."/>
            <person name="Devos D.P."/>
            <person name="Kaster A.-K."/>
            <person name="Ovreas L."/>
            <person name="Rohde M."/>
            <person name="Galperin M.Y."/>
            <person name="Jogler C."/>
        </authorList>
    </citation>
    <scope>NUCLEOTIDE SEQUENCE [LARGE SCALE GENOMIC DNA]</scope>
    <source>
        <strain evidence="9 10">Pla163</strain>
    </source>
</reference>
<dbReference type="RefSeq" id="WP_145189704.1">
    <property type="nucleotide sequence ID" value="NZ_CP036290.1"/>
</dbReference>
<evidence type="ECO:0000256" key="5">
    <source>
        <dbReference type="ARBA" id="ARBA00023172"/>
    </source>
</evidence>
<accession>A0A518D2P5</accession>
<dbReference type="SUPFAM" id="SSF111304">
    <property type="entry name" value="Recombination protein RecR"/>
    <property type="match status" value="1"/>
</dbReference>
<dbReference type="InterPro" id="IPR023627">
    <property type="entry name" value="Rcmb_RecR"/>
</dbReference>
<evidence type="ECO:0000256" key="1">
    <source>
        <dbReference type="ARBA" id="ARBA00022723"/>
    </source>
</evidence>
<organism evidence="9 10">
    <name type="scientific">Rohdeia mirabilis</name>
    <dbReference type="NCBI Taxonomy" id="2528008"/>
    <lineage>
        <taxon>Bacteria</taxon>
        <taxon>Pseudomonadati</taxon>
        <taxon>Planctomycetota</taxon>
        <taxon>Planctomycetia</taxon>
        <taxon>Planctomycetia incertae sedis</taxon>
        <taxon>Rohdeia</taxon>
    </lineage>
</organism>
<dbReference type="PANTHER" id="PTHR30446">
    <property type="entry name" value="RECOMBINATION PROTEIN RECR"/>
    <property type="match status" value="1"/>
</dbReference>
<dbReference type="Pfam" id="PF02132">
    <property type="entry name" value="RecR_ZnF"/>
    <property type="match status" value="1"/>
</dbReference>
<dbReference type="HAMAP" id="MF_00017">
    <property type="entry name" value="RecR"/>
    <property type="match status" value="1"/>
</dbReference>
<gene>
    <name evidence="7 9" type="primary">recR</name>
    <name evidence="9" type="ORF">Pla163_28860</name>
</gene>
<protein>
    <recommendedName>
        <fullName evidence="7">Recombination protein RecR</fullName>
    </recommendedName>
</protein>
<keyword evidence="10" id="KW-1185">Reference proteome</keyword>
<keyword evidence="3 7" id="KW-0863">Zinc-finger</keyword>
<comment type="function">
    <text evidence="7">May play a role in DNA repair. It seems to be involved in an RecBC-independent recombinational process of DNA repair. It may act with RecF and RecO.</text>
</comment>
<dbReference type="GO" id="GO:0008270">
    <property type="term" value="F:zinc ion binding"/>
    <property type="evidence" value="ECO:0007669"/>
    <property type="project" value="UniProtKB-KW"/>
</dbReference>
<dbReference type="EMBL" id="CP036290">
    <property type="protein sequence ID" value="QDU85752.1"/>
    <property type="molecule type" value="Genomic_DNA"/>
</dbReference>
<dbReference type="InterPro" id="IPR015967">
    <property type="entry name" value="Rcmb_RecR_Znf"/>
</dbReference>
<proteinExistence type="inferred from homology"/>